<dbReference type="Proteomes" id="UP001211513">
    <property type="component" value="Chromosome"/>
</dbReference>
<organism evidence="2 3">
    <name type="scientific">Xylella fastidiosa subsp. fastidiosa</name>
    <dbReference type="NCBI Taxonomy" id="644356"/>
    <lineage>
        <taxon>Bacteria</taxon>
        <taxon>Pseudomonadati</taxon>
        <taxon>Pseudomonadota</taxon>
        <taxon>Gammaproteobacteria</taxon>
        <taxon>Lysobacterales</taxon>
        <taxon>Lysobacteraceae</taxon>
        <taxon>Xylella</taxon>
    </lineage>
</organism>
<reference evidence="2" key="1">
    <citation type="journal article" date="2022" name="Phytopathology">
        <title>Complete circularized genome resources of seven strains of Xylella fastidiosa subsp. fastidiosa using hybrid assembly reveals unknown plasmids.</title>
        <authorList>
            <person name="Velasco-Amo M.D.P."/>
            <person name="Arias-Giraldo L.F.F."/>
            <person name="Ecija M.R."/>
            <person name="De La Fuente L."/>
            <person name="Marco-Noales E."/>
            <person name="Moralejo E."/>
            <person name="Navas-Cort J.A."/>
            <person name="Landa B.B."/>
        </authorList>
    </citation>
    <scope>NUCLEOTIDE SEQUENCE</scope>
    <source>
        <strain evidence="2">CFBP8073</strain>
    </source>
</reference>
<accession>A0AAJ5UHF1</accession>
<evidence type="ECO:0000313" key="2">
    <source>
        <dbReference type="EMBL" id="WCF27713.1"/>
    </source>
</evidence>
<gene>
    <name evidence="2" type="ORF">OK117_08705</name>
</gene>
<evidence type="ECO:0000256" key="1">
    <source>
        <dbReference type="SAM" id="MobiDB-lite"/>
    </source>
</evidence>
<dbReference type="AlphaFoldDB" id="A0AAJ5UHF1"/>
<dbReference type="RefSeq" id="WP_199276043.1">
    <property type="nucleotide sequence ID" value="NZ_CP109886.1"/>
</dbReference>
<reference evidence="2" key="2">
    <citation type="submission" date="2022-10" db="EMBL/GenBank/DDBJ databases">
        <authorList>
            <person name="Landa B."/>
            <person name="Arias-Giraldo L.F."/>
            <person name="Roman-Ecija M."/>
            <person name="Velasco-Amo M.P."/>
            <person name="De La Fuente L."/>
            <person name="Marco-Noales E."/>
            <person name="Moralejo E."/>
        </authorList>
    </citation>
    <scope>NUCLEOTIDE SEQUENCE</scope>
    <source>
        <strain evidence="2">CFBP8073</strain>
    </source>
</reference>
<proteinExistence type="predicted"/>
<name>A0AAJ5UHF1_XYLFS</name>
<feature type="compositionally biased region" description="Low complexity" evidence="1">
    <location>
        <begin position="184"/>
        <end position="193"/>
    </location>
</feature>
<evidence type="ECO:0000313" key="3">
    <source>
        <dbReference type="Proteomes" id="UP001211513"/>
    </source>
</evidence>
<feature type="region of interest" description="Disordered" evidence="1">
    <location>
        <begin position="1"/>
        <end position="49"/>
    </location>
</feature>
<protein>
    <submittedName>
        <fullName evidence="2">Uncharacterized protein</fullName>
    </submittedName>
</protein>
<sequence>MALAAPGRGQRPHGAGGQDLLVRGGCRADSLQQQPSRALAQVEGATTRSRAANWQGVSGVLADDRLRWLPDAAPAGRTPAVCVAAPAHGPGYGAGATAHRHDGLPHTGDHRAALAGGRSGRGAHRAAQRPRQEQAGAHIFNQRFDFGRADRSPNWHRARPRSRHSVVRQHPRASKASSGRWGRRGLLPPMRRGACAEQAVATNRQH</sequence>
<feature type="region of interest" description="Disordered" evidence="1">
    <location>
        <begin position="114"/>
        <end position="206"/>
    </location>
</feature>
<dbReference type="EMBL" id="CP109886">
    <property type="protein sequence ID" value="WCF27713.1"/>
    <property type="molecule type" value="Genomic_DNA"/>
</dbReference>
<feature type="compositionally biased region" description="Basic residues" evidence="1">
    <location>
        <begin position="154"/>
        <end position="173"/>
    </location>
</feature>